<dbReference type="InterPro" id="IPR036259">
    <property type="entry name" value="MFS_trans_sf"/>
</dbReference>
<evidence type="ECO:0000256" key="3">
    <source>
        <dbReference type="ARBA" id="ARBA00022989"/>
    </source>
</evidence>
<keyword evidence="3 6" id="KW-1133">Transmembrane helix</keyword>
<feature type="transmembrane region" description="Helical" evidence="6">
    <location>
        <begin position="378"/>
        <end position="401"/>
    </location>
</feature>
<feature type="region of interest" description="Disordered" evidence="5">
    <location>
        <begin position="545"/>
        <end position="593"/>
    </location>
</feature>
<feature type="transmembrane region" description="Helical" evidence="6">
    <location>
        <begin position="123"/>
        <end position="140"/>
    </location>
</feature>
<feature type="transmembrane region" description="Helical" evidence="6">
    <location>
        <begin position="218"/>
        <end position="240"/>
    </location>
</feature>
<dbReference type="Pfam" id="PF07690">
    <property type="entry name" value="MFS_1"/>
    <property type="match status" value="1"/>
</dbReference>
<evidence type="ECO:0000313" key="7">
    <source>
        <dbReference type="EMBL" id="SCV03483.1"/>
    </source>
</evidence>
<dbReference type="SUPFAM" id="SSF103473">
    <property type="entry name" value="MFS general substrate transporter"/>
    <property type="match status" value="1"/>
</dbReference>
<evidence type="ECO:0000256" key="2">
    <source>
        <dbReference type="ARBA" id="ARBA00022692"/>
    </source>
</evidence>
<keyword evidence="4 6" id="KW-0472">Membrane</keyword>
<feature type="transmembrane region" description="Helical" evidence="6">
    <location>
        <begin position="152"/>
        <end position="171"/>
    </location>
</feature>
<keyword evidence="2 6" id="KW-0812">Transmembrane</keyword>
<feature type="transmembrane region" description="Helical" evidence="6">
    <location>
        <begin position="444"/>
        <end position="468"/>
    </location>
</feature>
<feature type="transmembrane region" description="Helical" evidence="6">
    <location>
        <begin position="183"/>
        <end position="206"/>
    </location>
</feature>
<evidence type="ECO:0000256" key="4">
    <source>
        <dbReference type="ARBA" id="ARBA00023136"/>
    </source>
</evidence>
<feature type="compositionally biased region" description="Polar residues" evidence="5">
    <location>
        <begin position="545"/>
        <end position="559"/>
    </location>
</feature>
<feature type="transmembrane region" description="Helical" evidence="6">
    <location>
        <begin position="252"/>
        <end position="271"/>
    </location>
</feature>
<name>A0A1G4KG63_9SACH</name>
<dbReference type="PANTHER" id="PTHR23507:SF1">
    <property type="entry name" value="FI18259P1-RELATED"/>
    <property type="match status" value="1"/>
</dbReference>
<sequence length="593" mass="64877">MADTRDARPVSEPNETSPLMVPDLEGLEAAVEQTGANMLENAMTDDTDEARWLRESREQHSHLGWRRPGTNILCFAVGISSLMESITLSPTIVMSIKKVCEATSENGQCDMAQAQKVFSSIQSVQMLICGVIGTLLAGKLGELSDRFGRKPIFQYIAIVRLVAVLAILYTILPNTPFSRTGMILANSIQSVSGGLMVLIATGNSYIADCTEPADRTMAISMLMSTIYGCLGVGPLIGSAAVKASNGNNYMPFYISAILAILFIVFVTGLLTESRHNNALRQSQNHFRVRKRSFDSVLSNPTSSSVNNRSRYHLLKFVDLLSPLKKLWLPPSVHGSFVARRSVLMLVAMDVFFIVSTTASVGPLILYGTYKYHWSSATLGYFISLVGIGRALVLLFLSPLFLMWLKKRYTRLDNSIDSIDLISLRTAMVFVTVSMATVAKGDERGYSMVAFAVLQDLSAVFSPTLQATLVKYCSQSSLGEVFGAIALIRSATMLVFPPILFQIYSHTVKKQPKLFLVLPICAGILALAISFMMKIVTDTELLRRPSQASLRPSSTATSDQPVAAPGERRASTSQMLRVPKSRKGEEDNGRQMSS</sequence>
<organism evidence="7 8">
    <name type="scientific">Lachancea nothofagi CBS 11611</name>
    <dbReference type="NCBI Taxonomy" id="1266666"/>
    <lineage>
        <taxon>Eukaryota</taxon>
        <taxon>Fungi</taxon>
        <taxon>Dikarya</taxon>
        <taxon>Ascomycota</taxon>
        <taxon>Saccharomycotina</taxon>
        <taxon>Saccharomycetes</taxon>
        <taxon>Saccharomycetales</taxon>
        <taxon>Saccharomycetaceae</taxon>
        <taxon>Lachancea</taxon>
    </lineage>
</organism>
<dbReference type="Gene3D" id="1.20.1250.20">
    <property type="entry name" value="MFS general substrate transporter like domains"/>
    <property type="match status" value="1"/>
</dbReference>
<dbReference type="PANTHER" id="PTHR23507">
    <property type="entry name" value="ZGC:174356"/>
    <property type="match status" value="1"/>
</dbReference>
<reference evidence="8" key="1">
    <citation type="submission" date="2016-03" db="EMBL/GenBank/DDBJ databases">
        <authorList>
            <person name="Devillers Hugo."/>
        </authorList>
    </citation>
    <scope>NUCLEOTIDE SEQUENCE [LARGE SCALE GENOMIC DNA]</scope>
</reference>
<protein>
    <submittedName>
        <fullName evidence="7">LANO_0G04412g1_1</fullName>
    </submittedName>
</protein>
<gene>
    <name evidence="7" type="ORF">LANO_0G04412G</name>
</gene>
<dbReference type="OrthoDB" id="3026777at2759"/>
<feature type="transmembrane region" description="Helical" evidence="6">
    <location>
        <begin position="421"/>
        <end position="438"/>
    </location>
</feature>
<dbReference type="Proteomes" id="UP000189911">
    <property type="component" value="Chromosome G"/>
</dbReference>
<proteinExistence type="predicted"/>
<keyword evidence="8" id="KW-1185">Reference proteome</keyword>
<dbReference type="GO" id="GO:0016020">
    <property type="term" value="C:membrane"/>
    <property type="evidence" value="ECO:0007669"/>
    <property type="project" value="UniProtKB-SubCell"/>
</dbReference>
<evidence type="ECO:0000256" key="6">
    <source>
        <dbReference type="SAM" id="Phobius"/>
    </source>
</evidence>
<feature type="compositionally biased region" description="Basic and acidic residues" evidence="5">
    <location>
        <begin position="581"/>
        <end position="593"/>
    </location>
</feature>
<evidence type="ECO:0000313" key="8">
    <source>
        <dbReference type="Proteomes" id="UP000189911"/>
    </source>
</evidence>
<accession>A0A1G4KG63</accession>
<feature type="region of interest" description="Disordered" evidence="5">
    <location>
        <begin position="1"/>
        <end position="20"/>
    </location>
</feature>
<dbReference type="AlphaFoldDB" id="A0A1G4KG63"/>
<dbReference type="GO" id="GO:0022857">
    <property type="term" value="F:transmembrane transporter activity"/>
    <property type="evidence" value="ECO:0007669"/>
    <property type="project" value="InterPro"/>
</dbReference>
<feature type="transmembrane region" description="Helical" evidence="6">
    <location>
        <begin position="342"/>
        <end position="366"/>
    </location>
</feature>
<dbReference type="InterPro" id="IPR011701">
    <property type="entry name" value="MFS"/>
</dbReference>
<feature type="transmembrane region" description="Helical" evidence="6">
    <location>
        <begin position="480"/>
        <end position="503"/>
    </location>
</feature>
<evidence type="ECO:0000256" key="5">
    <source>
        <dbReference type="SAM" id="MobiDB-lite"/>
    </source>
</evidence>
<feature type="transmembrane region" description="Helical" evidence="6">
    <location>
        <begin position="515"/>
        <end position="535"/>
    </location>
</feature>
<evidence type="ECO:0000256" key="1">
    <source>
        <dbReference type="ARBA" id="ARBA00004141"/>
    </source>
</evidence>
<dbReference type="EMBL" id="LT598453">
    <property type="protein sequence ID" value="SCV03483.1"/>
    <property type="molecule type" value="Genomic_DNA"/>
</dbReference>
<comment type="subcellular location">
    <subcellularLocation>
        <location evidence="1">Membrane</location>
        <topology evidence="1">Multi-pass membrane protein</topology>
    </subcellularLocation>
</comment>